<dbReference type="InterPro" id="IPR039513">
    <property type="entry name" value="PL-6"/>
</dbReference>
<dbReference type="EMBL" id="CP002339">
    <property type="protein sequence ID" value="AEF03488.1"/>
    <property type="molecule type" value="Genomic_DNA"/>
</dbReference>
<dbReference type="AlphaFoldDB" id="F5Z8U5"/>
<evidence type="ECO:0000313" key="2">
    <source>
        <dbReference type="Proteomes" id="UP000000683"/>
    </source>
</evidence>
<dbReference type="SUPFAM" id="SSF51126">
    <property type="entry name" value="Pectin lyase-like"/>
    <property type="match status" value="2"/>
</dbReference>
<proteinExistence type="predicted"/>
<dbReference type="eggNOG" id="COG3420">
    <property type="taxonomic scope" value="Bacteria"/>
</dbReference>
<organism evidence="1 2">
    <name type="scientific">Alteromonas naphthalenivorans</name>
    <dbReference type="NCBI Taxonomy" id="715451"/>
    <lineage>
        <taxon>Bacteria</taxon>
        <taxon>Pseudomonadati</taxon>
        <taxon>Pseudomonadota</taxon>
        <taxon>Gammaproteobacteria</taxon>
        <taxon>Alteromonadales</taxon>
        <taxon>Alteromonadaceae</taxon>
        <taxon>Alteromonas/Salinimonas group</taxon>
        <taxon>Alteromonas</taxon>
    </lineage>
</organism>
<dbReference type="KEGG" id="alt:ambt_09810"/>
<sequence length="778" mass="85466">MKDVLSLPVSASKVPKLSKQAFTVFASGSSVLAVGLKRCFAAPKLFILFALICFQNIASAQMVNDLSEFNQAVAAAQPGDTIVMANGEWHDVELVLKGKGTENKPITLKSQEPGKVKITGLSNLSVSGEYLVIEGLVFTDGHTPTGEVIAFRTSPDELASYSRLTNVVIDNFSHPERQLSDLWLAIYGKHNRIDHNAFINKRNRGVTVAVRMNSEGSRKNYHTIEYNYFGPRQVLGANGGETLRIGTSHFSREYANTLVQYNYFDRTNGEHEIISNKSSGNTFKGNVFFEAQGTLTMRHGHYTTVENNYFLGNRKPNTGGIRIINEHQTVSNNYMYGLTGRRFRGALVIMNGVPNSPPNRYDPVIESAMNNNVVIDSDYIQLGAGADEERSAPPTTTEMQNNIILGKQNLNPITVFSDVSGISFKGNVLNEDASNPLSSGFKKVPYKVSKNSNGLWVPEKGLLEQINFGEVKLPVNKSETGASYYAKNESHVAFRSGNKLVVKPGMDTLATALADSKPGDVLVLENGGDYLLTRFAQVNHPVTIMAEEGVKPVIRSEKPSFIVIENGGALDVENLWFDGAASPDYKGNSIIRTSRYSMNINYALSVENVKVTNLDINGYFYFFKAHPGTFADYIEVKNSHMENITGAVLSLNKETDDLGVYSVENLTLSGNTFKDIKEEVVTIYRGGFDESTFGPAVIITDNTISNVGKGSTHRTGASMYFHGVQNLHISDSKWVNSAPVSLYLTNGEPITVIENVTMKNTPKIQSNSDSFEVKNVTY</sequence>
<dbReference type="InterPro" id="IPR011050">
    <property type="entry name" value="Pectin_lyase_fold/virulence"/>
</dbReference>
<dbReference type="CDD" id="cd14251">
    <property type="entry name" value="PL-6"/>
    <property type="match status" value="1"/>
</dbReference>
<evidence type="ECO:0000313" key="1">
    <source>
        <dbReference type="EMBL" id="AEF03488.1"/>
    </source>
</evidence>
<dbReference type="RefSeq" id="WP_013784423.1">
    <property type="nucleotide sequence ID" value="NC_015554.1"/>
</dbReference>
<dbReference type="InterPro" id="IPR006626">
    <property type="entry name" value="PbH1"/>
</dbReference>
<dbReference type="OrthoDB" id="6475864at2"/>
<dbReference type="SMART" id="SM00710">
    <property type="entry name" value="PbH1"/>
    <property type="match status" value="7"/>
</dbReference>
<dbReference type="Proteomes" id="UP000000683">
    <property type="component" value="Chromosome"/>
</dbReference>
<dbReference type="Pfam" id="PF14592">
    <property type="entry name" value="Chondroitinas_B"/>
    <property type="match status" value="1"/>
</dbReference>
<keyword evidence="1" id="KW-0456">Lyase</keyword>
<keyword evidence="2" id="KW-1185">Reference proteome</keyword>
<gene>
    <name evidence="1" type="ordered locus">ambt_09810</name>
</gene>
<dbReference type="GO" id="GO:0016829">
    <property type="term" value="F:lyase activity"/>
    <property type="evidence" value="ECO:0007669"/>
    <property type="project" value="UniProtKB-KW"/>
</dbReference>
<name>F5Z8U5_ALTNA</name>
<dbReference type="InterPro" id="IPR012334">
    <property type="entry name" value="Pectin_lyas_fold"/>
</dbReference>
<dbReference type="Gene3D" id="2.160.20.10">
    <property type="entry name" value="Single-stranded right-handed beta-helix, Pectin lyase-like"/>
    <property type="match status" value="2"/>
</dbReference>
<accession>F5Z8U5</accession>
<reference evidence="1 2" key="1">
    <citation type="journal article" date="2011" name="J. Bacteriol.">
        <title>Complete genome sequence of the polycyclic aromatic hydrocarbon-degrading bacterium Alteromonas sp. strain SN2.</title>
        <authorList>
            <person name="Jin H.M."/>
            <person name="Jeong H."/>
            <person name="Moon E.J."/>
            <person name="Math R.K."/>
            <person name="Lee K."/>
            <person name="Kim H.J."/>
            <person name="Jeon C.O."/>
            <person name="Oh T.K."/>
            <person name="Kim J.F."/>
        </authorList>
    </citation>
    <scope>NUCLEOTIDE SEQUENCE [LARGE SCALE GENOMIC DNA]</scope>
    <source>
        <strain evidence="2">JCM 17741 / KACC 18427 / KCTC 11700BP / SN2</strain>
    </source>
</reference>
<protein>
    <submittedName>
        <fullName evidence="1">Poly(Beta-D-mannuronate) lyase</fullName>
    </submittedName>
</protein>
<dbReference type="HOGENOM" id="CLU_363978_0_0_6"/>